<name>M6Q5P9_9LEPT</name>
<evidence type="ECO:0000313" key="1">
    <source>
        <dbReference type="EMBL" id="EMN90926.1"/>
    </source>
</evidence>
<organism evidence="1 2">
    <name type="scientific">Leptospira weilii str. UI 13098</name>
    <dbReference type="NCBI Taxonomy" id="1088542"/>
    <lineage>
        <taxon>Bacteria</taxon>
        <taxon>Pseudomonadati</taxon>
        <taxon>Spirochaetota</taxon>
        <taxon>Spirochaetia</taxon>
        <taxon>Leptospirales</taxon>
        <taxon>Leptospiraceae</taxon>
        <taxon>Leptospira</taxon>
    </lineage>
</organism>
<comment type="caution">
    <text evidence="1">The sequence shown here is derived from an EMBL/GenBank/DDBJ whole genome shotgun (WGS) entry which is preliminary data.</text>
</comment>
<accession>M6Q5P9</accession>
<dbReference type="EMBL" id="AHNU02000038">
    <property type="protein sequence ID" value="EMN90926.1"/>
    <property type="molecule type" value="Genomic_DNA"/>
</dbReference>
<proteinExistence type="predicted"/>
<sequence length="88" mass="10367">MEINNFPLKLKIVRLKTMEDFEILNRRKKFLDCFSKRGQVFKKECSNGANVPVFTKINLTTKVKIQRSFMKFRLKLVSIQKIAVCARV</sequence>
<reference evidence="1 2" key="1">
    <citation type="submission" date="2013-01" db="EMBL/GenBank/DDBJ databases">
        <authorList>
            <person name="Harkins D.M."/>
            <person name="Durkin A.S."/>
            <person name="Brinkac L.M."/>
            <person name="Haft D.H."/>
            <person name="Selengut J.D."/>
            <person name="Sanka R."/>
            <person name="DePew J."/>
            <person name="Purushe J."/>
            <person name="Chanthongthip A."/>
            <person name="Lattana O."/>
            <person name="Phetsouvanh R."/>
            <person name="Newton P.N."/>
            <person name="Vinetz J.M."/>
            <person name="Sutton G.G."/>
            <person name="Nierman W.C."/>
            <person name="Fouts D.E."/>
        </authorList>
    </citation>
    <scope>NUCLEOTIDE SEQUENCE [LARGE SCALE GENOMIC DNA]</scope>
    <source>
        <strain evidence="1 2">UI 13098</strain>
    </source>
</reference>
<dbReference type="Proteomes" id="UP000012118">
    <property type="component" value="Unassembled WGS sequence"/>
</dbReference>
<keyword evidence="2" id="KW-1185">Reference proteome</keyword>
<evidence type="ECO:0000313" key="2">
    <source>
        <dbReference type="Proteomes" id="UP000012118"/>
    </source>
</evidence>
<gene>
    <name evidence="1" type="ORF">LEP1GSC108_4164</name>
</gene>
<protein>
    <submittedName>
        <fullName evidence="1">Uncharacterized protein</fullName>
    </submittedName>
</protein>
<dbReference type="AlphaFoldDB" id="M6Q5P9"/>